<dbReference type="PROSITE" id="PS50011">
    <property type="entry name" value="PROTEIN_KINASE_DOM"/>
    <property type="match status" value="1"/>
</dbReference>
<dbReference type="EC" id="2.7.11.1" evidence="1"/>
<dbReference type="Gene3D" id="3.30.200.20">
    <property type="entry name" value="Phosphorylase Kinase, domain 1"/>
    <property type="match status" value="1"/>
</dbReference>
<keyword evidence="2" id="KW-0723">Serine/threonine-protein kinase</keyword>
<accession>A0AAD7L0Q3</accession>
<keyword evidence="6" id="KW-0067">ATP-binding</keyword>
<evidence type="ECO:0000256" key="5">
    <source>
        <dbReference type="ARBA" id="ARBA00022777"/>
    </source>
</evidence>
<dbReference type="PANTHER" id="PTHR22967:SF57">
    <property type="entry name" value="AUXILIN, ISOFORM A-RELATED"/>
    <property type="match status" value="1"/>
</dbReference>
<feature type="coiled-coil region" evidence="9">
    <location>
        <begin position="429"/>
        <end position="463"/>
    </location>
</feature>
<dbReference type="Pfam" id="PF00069">
    <property type="entry name" value="Pkinase"/>
    <property type="match status" value="1"/>
</dbReference>
<evidence type="ECO:0000313" key="13">
    <source>
        <dbReference type="Proteomes" id="UP001163823"/>
    </source>
</evidence>
<evidence type="ECO:0000256" key="9">
    <source>
        <dbReference type="SAM" id="Coils"/>
    </source>
</evidence>
<dbReference type="InterPro" id="IPR008271">
    <property type="entry name" value="Ser/Thr_kinase_AS"/>
</dbReference>
<feature type="compositionally biased region" description="Polar residues" evidence="10">
    <location>
        <begin position="603"/>
        <end position="615"/>
    </location>
</feature>
<keyword evidence="3" id="KW-0808">Transferase</keyword>
<protein>
    <recommendedName>
        <fullName evidence="1">non-specific serine/threonine protein kinase</fullName>
        <ecNumber evidence="1">2.7.11.1</ecNumber>
    </recommendedName>
</protein>
<dbReference type="SMART" id="SM00220">
    <property type="entry name" value="S_TKc"/>
    <property type="match status" value="1"/>
</dbReference>
<dbReference type="EMBL" id="JARAOO010000012">
    <property type="protein sequence ID" value="KAJ7949102.1"/>
    <property type="molecule type" value="Genomic_DNA"/>
</dbReference>
<dbReference type="PROSITE" id="PS00108">
    <property type="entry name" value="PROTEIN_KINASE_ST"/>
    <property type="match status" value="1"/>
</dbReference>
<comment type="caution">
    <text evidence="12">The sequence shown here is derived from an EMBL/GenBank/DDBJ whole genome shotgun (WGS) entry which is preliminary data.</text>
</comment>
<reference evidence="12" key="1">
    <citation type="journal article" date="2023" name="Science">
        <title>Elucidation of the pathway for biosynthesis of saponin adjuvants from the soapbark tree.</title>
        <authorList>
            <person name="Reed J."/>
            <person name="Orme A."/>
            <person name="El-Demerdash A."/>
            <person name="Owen C."/>
            <person name="Martin L.B.B."/>
            <person name="Misra R.C."/>
            <person name="Kikuchi S."/>
            <person name="Rejzek M."/>
            <person name="Martin A.C."/>
            <person name="Harkess A."/>
            <person name="Leebens-Mack J."/>
            <person name="Louveau T."/>
            <person name="Stephenson M.J."/>
            <person name="Osbourn A."/>
        </authorList>
    </citation>
    <scope>NUCLEOTIDE SEQUENCE</scope>
    <source>
        <strain evidence="12">S10</strain>
    </source>
</reference>
<organism evidence="12 13">
    <name type="scientific">Quillaja saponaria</name>
    <name type="common">Soap bark tree</name>
    <dbReference type="NCBI Taxonomy" id="32244"/>
    <lineage>
        <taxon>Eukaryota</taxon>
        <taxon>Viridiplantae</taxon>
        <taxon>Streptophyta</taxon>
        <taxon>Embryophyta</taxon>
        <taxon>Tracheophyta</taxon>
        <taxon>Spermatophyta</taxon>
        <taxon>Magnoliopsida</taxon>
        <taxon>eudicotyledons</taxon>
        <taxon>Gunneridae</taxon>
        <taxon>Pentapetalae</taxon>
        <taxon>rosids</taxon>
        <taxon>fabids</taxon>
        <taxon>Fabales</taxon>
        <taxon>Quillajaceae</taxon>
        <taxon>Quillaja</taxon>
    </lineage>
</organism>
<evidence type="ECO:0000259" key="11">
    <source>
        <dbReference type="PROSITE" id="PS50011"/>
    </source>
</evidence>
<feature type="compositionally biased region" description="Polar residues" evidence="10">
    <location>
        <begin position="252"/>
        <end position="266"/>
    </location>
</feature>
<evidence type="ECO:0000256" key="4">
    <source>
        <dbReference type="ARBA" id="ARBA00022741"/>
    </source>
</evidence>
<feature type="compositionally biased region" description="Pro residues" evidence="10">
    <location>
        <begin position="267"/>
        <end position="280"/>
    </location>
</feature>
<comment type="catalytic activity">
    <reaction evidence="7">
        <text>L-threonyl-[protein] + ATP = O-phospho-L-threonyl-[protein] + ADP + H(+)</text>
        <dbReference type="Rhea" id="RHEA:46608"/>
        <dbReference type="Rhea" id="RHEA-COMP:11060"/>
        <dbReference type="Rhea" id="RHEA-COMP:11605"/>
        <dbReference type="ChEBI" id="CHEBI:15378"/>
        <dbReference type="ChEBI" id="CHEBI:30013"/>
        <dbReference type="ChEBI" id="CHEBI:30616"/>
        <dbReference type="ChEBI" id="CHEBI:61977"/>
        <dbReference type="ChEBI" id="CHEBI:456216"/>
        <dbReference type="EC" id="2.7.11.1"/>
    </reaction>
</comment>
<dbReference type="InterPro" id="IPR011009">
    <property type="entry name" value="Kinase-like_dom_sf"/>
</dbReference>
<feature type="compositionally biased region" description="Polar residues" evidence="10">
    <location>
        <begin position="552"/>
        <end position="564"/>
    </location>
</feature>
<dbReference type="GO" id="GO:0005737">
    <property type="term" value="C:cytoplasm"/>
    <property type="evidence" value="ECO:0007669"/>
    <property type="project" value="TreeGrafter"/>
</dbReference>
<dbReference type="KEGG" id="qsa:O6P43_029484"/>
<dbReference type="PANTHER" id="PTHR22967">
    <property type="entry name" value="SERINE/THREONINE PROTEIN KINASE"/>
    <property type="match status" value="1"/>
</dbReference>
<feature type="compositionally biased region" description="Polar residues" evidence="10">
    <location>
        <begin position="626"/>
        <end position="636"/>
    </location>
</feature>
<proteinExistence type="predicted"/>
<evidence type="ECO:0000256" key="1">
    <source>
        <dbReference type="ARBA" id="ARBA00012513"/>
    </source>
</evidence>
<keyword evidence="5 12" id="KW-0418">Kinase</keyword>
<evidence type="ECO:0000256" key="8">
    <source>
        <dbReference type="ARBA" id="ARBA00048679"/>
    </source>
</evidence>
<feature type="region of interest" description="Disordered" evidence="10">
    <location>
        <begin position="241"/>
        <end position="303"/>
    </location>
</feature>
<name>A0AAD7L0Q3_QUISA</name>
<evidence type="ECO:0000256" key="6">
    <source>
        <dbReference type="ARBA" id="ARBA00022840"/>
    </source>
</evidence>
<keyword evidence="13" id="KW-1185">Reference proteome</keyword>
<dbReference type="EMBL" id="JARAOO010000012">
    <property type="protein sequence ID" value="KAJ7949103.1"/>
    <property type="molecule type" value="Genomic_DNA"/>
</dbReference>
<evidence type="ECO:0000256" key="7">
    <source>
        <dbReference type="ARBA" id="ARBA00047899"/>
    </source>
</evidence>
<evidence type="ECO:0000313" key="12">
    <source>
        <dbReference type="EMBL" id="KAJ7949103.1"/>
    </source>
</evidence>
<dbReference type="SUPFAM" id="SSF56112">
    <property type="entry name" value="Protein kinase-like (PK-like)"/>
    <property type="match status" value="1"/>
</dbReference>
<dbReference type="InterPro" id="IPR000719">
    <property type="entry name" value="Prot_kinase_dom"/>
</dbReference>
<dbReference type="GO" id="GO:0005524">
    <property type="term" value="F:ATP binding"/>
    <property type="evidence" value="ECO:0007669"/>
    <property type="project" value="UniProtKB-KW"/>
</dbReference>
<sequence>MWRFKPFMQKEPTGLEGRFIDVSNLKIHVQKAIAEGWFSCVYLACDSVHLSKQYALKHIICNDDESLGLVMKEISVMKLLKGHPNAVTLYAHTVFDMERTKEAFLVMEFCEKSLLNVLESRGAGYFDEKQVLSIFRDVCNAVFAMHCQLPLVAHRDLKAENLLFEEMGIGEDNIRKHTTPAYRAPEMWDLFLRELTNEKVDIWVLGCLLFRMCFFKSAFDGDSKLQVWLRVNDLLPVNLQKSLPDRPPELLPSNSHKGTTRSTNKSPPMPQRSTPAPPLFEEPKNTSQPPLASREGTGGSLGALWSTQHAKDTLNTEDKGIPIFDEEPPSHHISSKHDRNNRPSPKNVTPNKLNIVQIQTTKRNIHGKLQSPVDGCSKDFALTFFQKDTDHGTGRLPASSMENTTTFHDQTFNTFVAEFDSNKPNSRITNDKSEREKELEAEVENLKVQLKQVDLEKAEITSKFEKLSVICRSQRQEIQDLKQAVSATTPLTIEDTARNQTSPGIRSPATLSQPREKIEGTVWELQQGRSDQRKTRNSEPKSWRAFPEEPKPQQSLSADNTAKSVRSRSGHQNRQAAQLTSEFYTWGFATDSFTAVRAGSLQNQKPISGGNTSQCFGEAKTLDGKSATQPTGWSGF</sequence>
<feature type="domain" description="Protein kinase" evidence="11">
    <location>
        <begin position="27"/>
        <end position="269"/>
    </location>
</feature>
<dbReference type="GO" id="GO:0004674">
    <property type="term" value="F:protein serine/threonine kinase activity"/>
    <property type="evidence" value="ECO:0007669"/>
    <property type="project" value="UniProtKB-KW"/>
</dbReference>
<feature type="region of interest" description="Disordered" evidence="10">
    <location>
        <begin position="603"/>
        <end position="636"/>
    </location>
</feature>
<dbReference type="Proteomes" id="UP001163823">
    <property type="component" value="Chromosome 12"/>
</dbReference>
<feature type="region of interest" description="Disordered" evidence="10">
    <location>
        <begin position="492"/>
        <end position="576"/>
    </location>
</feature>
<dbReference type="AlphaFoldDB" id="A0AAD7L0Q3"/>
<dbReference type="Gene3D" id="1.10.510.10">
    <property type="entry name" value="Transferase(Phosphotransferase) domain 1"/>
    <property type="match status" value="1"/>
</dbReference>
<feature type="compositionally biased region" description="Polar residues" evidence="10">
    <location>
        <begin position="498"/>
        <end position="513"/>
    </location>
</feature>
<feature type="region of interest" description="Disordered" evidence="10">
    <location>
        <begin position="319"/>
        <end position="350"/>
    </location>
</feature>
<evidence type="ECO:0000256" key="3">
    <source>
        <dbReference type="ARBA" id="ARBA00022679"/>
    </source>
</evidence>
<comment type="catalytic activity">
    <reaction evidence="8">
        <text>L-seryl-[protein] + ATP = O-phospho-L-seryl-[protein] + ADP + H(+)</text>
        <dbReference type="Rhea" id="RHEA:17989"/>
        <dbReference type="Rhea" id="RHEA-COMP:9863"/>
        <dbReference type="Rhea" id="RHEA-COMP:11604"/>
        <dbReference type="ChEBI" id="CHEBI:15378"/>
        <dbReference type="ChEBI" id="CHEBI:29999"/>
        <dbReference type="ChEBI" id="CHEBI:30616"/>
        <dbReference type="ChEBI" id="CHEBI:83421"/>
        <dbReference type="ChEBI" id="CHEBI:456216"/>
        <dbReference type="EC" id="2.7.11.1"/>
    </reaction>
</comment>
<evidence type="ECO:0000256" key="2">
    <source>
        <dbReference type="ARBA" id="ARBA00022527"/>
    </source>
</evidence>
<keyword evidence="4" id="KW-0547">Nucleotide-binding</keyword>
<keyword evidence="9" id="KW-0175">Coiled coil</keyword>
<gene>
    <name evidence="12" type="ORF">O6P43_029484</name>
</gene>
<feature type="compositionally biased region" description="Basic and acidic residues" evidence="10">
    <location>
        <begin position="530"/>
        <end position="551"/>
    </location>
</feature>
<evidence type="ECO:0000256" key="10">
    <source>
        <dbReference type="SAM" id="MobiDB-lite"/>
    </source>
</evidence>